<reference evidence="2" key="1">
    <citation type="submission" date="2017-10" db="EMBL/GenBank/DDBJ databases">
        <title>Chryseobacterium sp. B5 is a hydrocarbonoclastic and plant growth promoting bacterium.</title>
        <authorList>
            <person name="Thijs S."/>
            <person name="Gkorezis P."/>
            <person name="Van Hamme J."/>
        </authorList>
    </citation>
    <scope>NUCLEOTIDE SEQUENCE</scope>
    <source>
        <strain evidence="2">B5</strain>
    </source>
</reference>
<protein>
    <recommendedName>
        <fullName evidence="3">DUF4197 domain-containing protein</fullName>
    </recommendedName>
</protein>
<dbReference type="EMBL" id="PEKC01000014">
    <property type="protein sequence ID" value="PII36630.1"/>
    <property type="molecule type" value="Genomic_DNA"/>
</dbReference>
<feature type="chain" id="PRO_5013553211" description="DUF4197 domain-containing protein" evidence="1">
    <location>
        <begin position="23"/>
        <end position="220"/>
    </location>
</feature>
<gene>
    <name evidence="2" type="ORF">CTI11_06065</name>
</gene>
<sequence>MKKLFTTVAVAAAMASPALTQAQFSMPSIPGVGKLMGGSGSADVAGQGDALVRSYVGASKEVLSANAKMATALGLKEQAASAASTADSLGDGATIGALGDGNKVVSDTSGAIAESMAKKPVLDAASKATFAEGLVHLVNGSVKYAGMGKDVSVMGKSLQSANPMQLTKLTSAAWVVSKFPGSASDLFSTVQTAIAFARANDIEVPANAADATAALGTLKL</sequence>
<name>A0A2G7T9Q6_9FLAO</name>
<feature type="signal peptide" evidence="1">
    <location>
        <begin position="1"/>
        <end position="22"/>
    </location>
</feature>
<dbReference type="AlphaFoldDB" id="A0A2G7T9Q6"/>
<evidence type="ECO:0000313" key="2">
    <source>
        <dbReference type="EMBL" id="PII36630.1"/>
    </source>
</evidence>
<keyword evidence="1" id="KW-0732">Signal</keyword>
<evidence type="ECO:0000256" key="1">
    <source>
        <dbReference type="SAM" id="SignalP"/>
    </source>
</evidence>
<proteinExistence type="predicted"/>
<organism evidence="2">
    <name type="scientific">Chryseobacterium sp. B5</name>
    <dbReference type="NCBI Taxonomy" id="2050562"/>
    <lineage>
        <taxon>Bacteria</taxon>
        <taxon>Pseudomonadati</taxon>
        <taxon>Bacteroidota</taxon>
        <taxon>Flavobacteriia</taxon>
        <taxon>Flavobacteriales</taxon>
        <taxon>Weeksellaceae</taxon>
        <taxon>Chryseobacterium group</taxon>
        <taxon>Chryseobacterium</taxon>
    </lineage>
</organism>
<accession>A0A2G7T9Q6</accession>
<evidence type="ECO:0008006" key="3">
    <source>
        <dbReference type="Google" id="ProtNLM"/>
    </source>
</evidence>
<comment type="caution">
    <text evidence="2">The sequence shown here is derived from an EMBL/GenBank/DDBJ whole genome shotgun (WGS) entry which is preliminary data.</text>
</comment>